<feature type="domain" description="UspA" evidence="4">
    <location>
        <begin position="1"/>
        <end position="134"/>
    </location>
</feature>
<organism evidence="5 6">
    <name type="scientific">Microbacterium soli</name>
    <dbReference type="NCBI Taxonomy" id="446075"/>
    <lineage>
        <taxon>Bacteria</taxon>
        <taxon>Bacillati</taxon>
        <taxon>Actinomycetota</taxon>
        <taxon>Actinomycetes</taxon>
        <taxon>Micrococcales</taxon>
        <taxon>Microbacteriaceae</taxon>
        <taxon>Microbacterium</taxon>
    </lineage>
</organism>
<evidence type="ECO:0000259" key="4">
    <source>
        <dbReference type="Pfam" id="PF00582"/>
    </source>
</evidence>
<feature type="domain" description="UspA" evidence="4">
    <location>
        <begin position="147"/>
        <end position="282"/>
    </location>
</feature>
<keyword evidence="6" id="KW-1185">Reference proteome</keyword>
<comment type="similarity">
    <text evidence="1">Belongs to the universal stress protein A family.</text>
</comment>
<evidence type="ECO:0000313" key="5">
    <source>
        <dbReference type="EMBL" id="GAA3935010.1"/>
    </source>
</evidence>
<evidence type="ECO:0000313" key="6">
    <source>
        <dbReference type="Proteomes" id="UP001501591"/>
    </source>
</evidence>
<proteinExistence type="inferred from homology"/>
<dbReference type="Pfam" id="PF00582">
    <property type="entry name" value="Usp"/>
    <property type="match status" value="2"/>
</dbReference>
<reference evidence="6" key="1">
    <citation type="journal article" date="2019" name="Int. J. Syst. Evol. Microbiol.">
        <title>The Global Catalogue of Microorganisms (GCM) 10K type strain sequencing project: providing services to taxonomists for standard genome sequencing and annotation.</title>
        <authorList>
            <consortium name="The Broad Institute Genomics Platform"/>
            <consortium name="The Broad Institute Genome Sequencing Center for Infectious Disease"/>
            <person name="Wu L."/>
            <person name="Ma J."/>
        </authorList>
    </citation>
    <scope>NUCLEOTIDE SEQUENCE [LARGE SCALE GENOMIC DNA]</scope>
    <source>
        <strain evidence="6">JCM 17024</strain>
    </source>
</reference>
<dbReference type="SUPFAM" id="SSF52402">
    <property type="entry name" value="Adenine nucleotide alpha hydrolases-like"/>
    <property type="match status" value="2"/>
</dbReference>
<dbReference type="PANTHER" id="PTHR46268:SF27">
    <property type="entry name" value="UNIVERSAL STRESS PROTEIN RV2623"/>
    <property type="match status" value="1"/>
</dbReference>
<gene>
    <name evidence="5" type="ORF">GCM10022383_11790</name>
</gene>
<dbReference type="Proteomes" id="UP001501591">
    <property type="component" value="Unassembled WGS sequence"/>
</dbReference>
<evidence type="ECO:0000256" key="2">
    <source>
        <dbReference type="ARBA" id="ARBA00022741"/>
    </source>
</evidence>
<dbReference type="InterPro" id="IPR006015">
    <property type="entry name" value="Universal_stress_UspA"/>
</dbReference>
<dbReference type="InterPro" id="IPR006016">
    <property type="entry name" value="UspA"/>
</dbReference>
<protein>
    <submittedName>
        <fullName evidence="5">Universal stress protein</fullName>
    </submittedName>
</protein>
<name>A0ABP7N217_9MICO</name>
<comment type="caution">
    <text evidence="5">The sequence shown here is derived from an EMBL/GenBank/DDBJ whole genome shotgun (WGS) entry which is preliminary data.</text>
</comment>
<dbReference type="RefSeq" id="WP_344818596.1">
    <property type="nucleotide sequence ID" value="NZ_BAABCP010000001.1"/>
</dbReference>
<dbReference type="PRINTS" id="PR01438">
    <property type="entry name" value="UNVRSLSTRESS"/>
</dbReference>
<accession>A0ABP7N217</accession>
<dbReference type="Gene3D" id="3.40.50.620">
    <property type="entry name" value="HUPs"/>
    <property type="match status" value="2"/>
</dbReference>
<evidence type="ECO:0000256" key="1">
    <source>
        <dbReference type="ARBA" id="ARBA00008791"/>
    </source>
</evidence>
<dbReference type="PANTHER" id="PTHR46268">
    <property type="entry name" value="STRESS RESPONSE PROTEIN NHAX"/>
    <property type="match status" value="1"/>
</dbReference>
<dbReference type="CDD" id="cd00293">
    <property type="entry name" value="USP-like"/>
    <property type="match status" value="1"/>
</dbReference>
<sequence length="283" mass="29299">MTDKIIVGVTDASGSRRAVDWAVERARARSQSIELLSVVGGAVGMVGEGIVIDAALTDTERLLTAEAERLTAGGVTVTTRVELGDPVAVLSAASEDAVLLVIGSDYRGPGQGPARGSHGIRLTAASHCPVVVVPDFDLDADEERHGVVVGVDGSAVSEAAIAFAAAEADRLGEPLTAVIVWTPISAPRNALMASPQAYREGMEENARQALALSLAGLRGTYPDLRIEEAVAEGFPSVIINELAGSARLTVVGSRGHGAVRRFLLGSISHEVLQRLASVTAVVR</sequence>
<dbReference type="InterPro" id="IPR014729">
    <property type="entry name" value="Rossmann-like_a/b/a_fold"/>
</dbReference>
<dbReference type="EMBL" id="BAABCP010000001">
    <property type="protein sequence ID" value="GAA3935010.1"/>
    <property type="molecule type" value="Genomic_DNA"/>
</dbReference>
<evidence type="ECO:0000256" key="3">
    <source>
        <dbReference type="ARBA" id="ARBA00022840"/>
    </source>
</evidence>
<keyword evidence="3" id="KW-0067">ATP-binding</keyword>
<keyword evidence="2" id="KW-0547">Nucleotide-binding</keyword>